<accession>A0A5N6EWJ4</accession>
<organism evidence="9 10">
    <name type="scientific">Aspergillus novoparasiticus</name>
    <dbReference type="NCBI Taxonomy" id="986946"/>
    <lineage>
        <taxon>Eukaryota</taxon>
        <taxon>Fungi</taxon>
        <taxon>Dikarya</taxon>
        <taxon>Ascomycota</taxon>
        <taxon>Pezizomycotina</taxon>
        <taxon>Eurotiomycetes</taxon>
        <taxon>Eurotiomycetidae</taxon>
        <taxon>Eurotiales</taxon>
        <taxon>Aspergillaceae</taxon>
        <taxon>Aspergillus</taxon>
        <taxon>Aspergillus subgen. Circumdati</taxon>
    </lineage>
</organism>
<dbReference type="EC" id="5.2.1.8" evidence="3 7"/>
<evidence type="ECO:0000259" key="8">
    <source>
        <dbReference type="PROSITE" id="PS50059"/>
    </source>
</evidence>
<dbReference type="AlphaFoldDB" id="A0A5N6EWJ4"/>
<evidence type="ECO:0000256" key="5">
    <source>
        <dbReference type="ARBA" id="ARBA00023235"/>
    </source>
</evidence>
<evidence type="ECO:0000313" key="9">
    <source>
        <dbReference type="EMBL" id="KAB8221898.1"/>
    </source>
</evidence>
<comment type="catalytic activity">
    <reaction evidence="1 7">
        <text>[protein]-peptidylproline (omega=180) = [protein]-peptidylproline (omega=0)</text>
        <dbReference type="Rhea" id="RHEA:16237"/>
        <dbReference type="Rhea" id="RHEA-COMP:10747"/>
        <dbReference type="Rhea" id="RHEA-COMP:10748"/>
        <dbReference type="ChEBI" id="CHEBI:83833"/>
        <dbReference type="ChEBI" id="CHEBI:83834"/>
        <dbReference type="EC" id="5.2.1.8"/>
    </reaction>
</comment>
<dbReference type="Pfam" id="PF00254">
    <property type="entry name" value="FKBP_C"/>
    <property type="match status" value="1"/>
</dbReference>
<evidence type="ECO:0000313" key="10">
    <source>
        <dbReference type="Proteomes" id="UP000326799"/>
    </source>
</evidence>
<evidence type="ECO:0000256" key="6">
    <source>
        <dbReference type="ARBA" id="ARBA00038106"/>
    </source>
</evidence>
<dbReference type="PANTHER" id="PTHR10516">
    <property type="entry name" value="PEPTIDYL-PROLYL CIS-TRANS ISOMERASE"/>
    <property type="match status" value="1"/>
</dbReference>
<evidence type="ECO:0000256" key="7">
    <source>
        <dbReference type="PROSITE-ProRule" id="PRU00277"/>
    </source>
</evidence>
<evidence type="ECO:0000256" key="3">
    <source>
        <dbReference type="ARBA" id="ARBA00013194"/>
    </source>
</evidence>
<evidence type="ECO:0000256" key="1">
    <source>
        <dbReference type="ARBA" id="ARBA00000971"/>
    </source>
</evidence>
<sequence>MGLERKVLSSGNGVDFPTSQDKVTVRYTLGLYDSSKADNNFMGDVIMASYGPPQTIPLEPGSNIRGFLEGVPQMSLGEHAILTFTPDMGLGEQGVYRRDGPLVTMNIPAHTNYVLDIELLAINDKKA</sequence>
<dbReference type="PROSITE" id="PS50059">
    <property type="entry name" value="FKBP_PPIASE"/>
    <property type="match status" value="1"/>
</dbReference>
<dbReference type="PANTHER" id="PTHR10516:SF443">
    <property type="entry name" value="FK506-BINDING PROTEIN 59-RELATED"/>
    <property type="match status" value="1"/>
</dbReference>
<feature type="domain" description="PPIase FKBP-type" evidence="8">
    <location>
        <begin position="20"/>
        <end position="123"/>
    </location>
</feature>
<dbReference type="EMBL" id="ML733416">
    <property type="protein sequence ID" value="KAB8221898.1"/>
    <property type="molecule type" value="Genomic_DNA"/>
</dbReference>
<dbReference type="InterPro" id="IPR046357">
    <property type="entry name" value="PPIase_dom_sf"/>
</dbReference>
<keyword evidence="10" id="KW-1185">Reference proteome</keyword>
<dbReference type="InterPro" id="IPR050689">
    <property type="entry name" value="FKBP-type_PPIase"/>
</dbReference>
<comment type="similarity">
    <text evidence="6">Belongs to the FKBP-type PPIase family. FKBP1 subfamily.</text>
</comment>
<dbReference type="InterPro" id="IPR001179">
    <property type="entry name" value="PPIase_FKBP_dom"/>
</dbReference>
<keyword evidence="4 7" id="KW-0697">Rotamase</keyword>
<dbReference type="Proteomes" id="UP000326799">
    <property type="component" value="Unassembled WGS sequence"/>
</dbReference>
<proteinExistence type="inferred from homology"/>
<dbReference type="SUPFAM" id="SSF54534">
    <property type="entry name" value="FKBP-like"/>
    <property type="match status" value="1"/>
</dbReference>
<comment type="function">
    <text evidence="2">PPIases accelerate the folding of proteins. It catalyzes the cis-trans isomerization of proline imidic peptide bonds in oligopeptides.</text>
</comment>
<dbReference type="GO" id="GO:0005737">
    <property type="term" value="C:cytoplasm"/>
    <property type="evidence" value="ECO:0007669"/>
    <property type="project" value="TreeGrafter"/>
</dbReference>
<gene>
    <name evidence="9" type="ORF">BDV33DRAFT_169598</name>
</gene>
<dbReference type="GO" id="GO:0003755">
    <property type="term" value="F:peptidyl-prolyl cis-trans isomerase activity"/>
    <property type="evidence" value="ECO:0007669"/>
    <property type="project" value="UniProtKB-KW"/>
</dbReference>
<dbReference type="Gene3D" id="3.10.50.40">
    <property type="match status" value="1"/>
</dbReference>
<protein>
    <recommendedName>
        <fullName evidence="3 7">peptidylprolyl isomerase</fullName>
        <ecNumber evidence="3 7">5.2.1.8</ecNumber>
    </recommendedName>
</protein>
<evidence type="ECO:0000256" key="4">
    <source>
        <dbReference type="ARBA" id="ARBA00023110"/>
    </source>
</evidence>
<reference evidence="9 10" key="1">
    <citation type="submission" date="2019-04" db="EMBL/GenBank/DDBJ databases">
        <title>Fungal friends and foes A comparative genomics study of 23 Aspergillus species from section Flavi.</title>
        <authorList>
            <consortium name="DOE Joint Genome Institute"/>
            <person name="Kjaerbolling I."/>
            <person name="Vesth T.C."/>
            <person name="Frisvad J.C."/>
            <person name="Nybo J.L."/>
            <person name="Theobald S."/>
            <person name="Kildgaard S."/>
            <person name="Petersen T.I."/>
            <person name="Kuo A."/>
            <person name="Sato A."/>
            <person name="Lyhne E.K."/>
            <person name="Kogle M.E."/>
            <person name="Wiebenga A."/>
            <person name="Kun R.S."/>
            <person name="Lubbers R.J."/>
            <person name="Makela M.R."/>
            <person name="Barry K."/>
            <person name="Chovatia M."/>
            <person name="Clum A."/>
            <person name="Daum C."/>
            <person name="Haridas S."/>
            <person name="He G."/>
            <person name="LaButti K."/>
            <person name="Lipzen A."/>
            <person name="Mondo S."/>
            <person name="Pangilinan J."/>
            <person name="Riley R."/>
            <person name="Salamov A."/>
            <person name="Simmons B.A."/>
            <person name="Magnuson J.K."/>
            <person name="Henrissat B."/>
            <person name="Mortensen U.H."/>
            <person name="Larsen T.O."/>
            <person name="De vries R.P."/>
            <person name="Grigoriev I.V."/>
            <person name="Machida M."/>
            <person name="Baker S.E."/>
            <person name="Andersen M.R."/>
        </authorList>
    </citation>
    <scope>NUCLEOTIDE SEQUENCE [LARGE SCALE GENOMIC DNA]</scope>
    <source>
        <strain evidence="9 10">CBS 126849</strain>
    </source>
</reference>
<keyword evidence="5 7" id="KW-0413">Isomerase</keyword>
<name>A0A5N6EWJ4_9EURO</name>
<evidence type="ECO:0000256" key="2">
    <source>
        <dbReference type="ARBA" id="ARBA00002388"/>
    </source>
</evidence>